<evidence type="ECO:0000256" key="1">
    <source>
        <dbReference type="ARBA" id="ARBA00006474"/>
    </source>
</evidence>
<feature type="transmembrane region" description="Helical" evidence="7">
    <location>
        <begin position="74"/>
        <end position="97"/>
    </location>
</feature>
<dbReference type="SUPFAM" id="SSF52540">
    <property type="entry name" value="P-loop containing nucleoside triphosphate hydrolases"/>
    <property type="match status" value="1"/>
</dbReference>
<name>A0ABR6TMT4_9FIRM</name>
<dbReference type="InterPro" id="IPR002543">
    <property type="entry name" value="FtsK_dom"/>
</dbReference>
<dbReference type="SUPFAM" id="SSF46785">
    <property type="entry name" value="Winged helix' DNA-binding domain"/>
    <property type="match status" value="1"/>
</dbReference>
<gene>
    <name evidence="9" type="ORF">HLB29_08620</name>
</gene>
<feature type="transmembrane region" description="Helical" evidence="7">
    <location>
        <begin position="167"/>
        <end position="189"/>
    </location>
</feature>
<dbReference type="Pfam" id="PF17854">
    <property type="entry name" value="FtsK_alpha"/>
    <property type="match status" value="1"/>
</dbReference>
<evidence type="ECO:0000259" key="8">
    <source>
        <dbReference type="PROSITE" id="PS50901"/>
    </source>
</evidence>
<dbReference type="InterPro" id="IPR036259">
    <property type="entry name" value="MFS_trans_sf"/>
</dbReference>
<dbReference type="Gene3D" id="1.10.10.10">
    <property type="entry name" value="Winged helix-like DNA-binding domain superfamily/Winged helix DNA-binding domain"/>
    <property type="match status" value="1"/>
</dbReference>
<sequence>MPNRTNGRPPSRKPNSKSKNGKKGNRKKDKKGMRFNREYHNLILIFLGLFFIYGLVSSSGAIVPKIIQMILKGTFGGLSILVPIVMILMGVLGFIDGNEKIDRIRKTKVFYFGIIFLIIYYGLINYGRSPSESPFKSGVLQDIIKMGVTREGIGLVPSIITYYLTHLLGLVGAWLLTIFATIMTILYVFNIKMKDIIDFISKSENGSILSKIKSLKSGRKNKDDISDETIINKTGFFDKIKGILGKKDFENEEDYLGDGDKTIKIVGFNKAEDDYLEILEGTQSLSDLEVLQKLQNEEPIVDGLVSKYDDSEDKSSKKNIDTPNNDMGVRNNLSSGVSSIENFEEENEHIKYANYKKPPTSLLNKVVNKNDKRSKQKVLENAKQLEQTLRDFGVDASINQVTVGPSITRYEIQPKPGVKVSKIVNLTDDIALSLAAKSIRMEAPIPGKSAIGIEVPNDESQMVSIREIIESKEFNDFKSPLAMGLGKDVSGKIIIGDIAKMPHLLIAGSTGSGKSVCVNTLITSIIYKAKPDEVKLVLIDPKVVELANYNGIPHLLVPVVTDAKKAANALCWAVTEMNRRYNLFAESQVKDINSYNEKTDNPLSRIVIIIDELADLMMVSSNEVEDYICRLAQMARAAGMHLIVATQRPSVDVITGVIKANIPSRISFAVSSQTDSRTIIDMGGAEKLLGKGDMLFYPLGANKPVRLQGAFISEEESEKVIEHVKSEVGELSYANDIEESISNVNTAKDDDADELLSDVIEFVINSGQASASMLQRKFKIGFNRAARLVDDMEERGIVGPSEGSKPRKVMISKEEFDELKKEN</sequence>
<keyword evidence="4" id="KW-0238">DNA-binding</keyword>
<dbReference type="InterPro" id="IPR050206">
    <property type="entry name" value="FtsK/SpoIIIE/SftA"/>
</dbReference>
<comment type="caution">
    <text evidence="9">The sequence shown here is derived from an EMBL/GenBank/DDBJ whole genome shotgun (WGS) entry which is preliminary data.</text>
</comment>
<dbReference type="Gene3D" id="3.30.980.40">
    <property type="match status" value="1"/>
</dbReference>
<keyword evidence="7" id="KW-0812">Transmembrane</keyword>
<dbReference type="InterPro" id="IPR041027">
    <property type="entry name" value="FtsK_alpha"/>
</dbReference>
<dbReference type="Pfam" id="PF01580">
    <property type="entry name" value="FtsK_SpoIIIE"/>
    <property type="match status" value="1"/>
</dbReference>
<evidence type="ECO:0000313" key="9">
    <source>
        <dbReference type="EMBL" id="MBC2576741.1"/>
    </source>
</evidence>
<evidence type="ECO:0000256" key="5">
    <source>
        <dbReference type="PROSITE-ProRule" id="PRU00289"/>
    </source>
</evidence>
<evidence type="ECO:0000256" key="3">
    <source>
        <dbReference type="ARBA" id="ARBA00022840"/>
    </source>
</evidence>
<feature type="domain" description="FtsK" evidence="8">
    <location>
        <begin position="490"/>
        <end position="677"/>
    </location>
</feature>
<dbReference type="SUPFAM" id="SSF103473">
    <property type="entry name" value="MFS general substrate transporter"/>
    <property type="match status" value="1"/>
</dbReference>
<evidence type="ECO:0000256" key="4">
    <source>
        <dbReference type="ARBA" id="ARBA00023125"/>
    </source>
</evidence>
<feature type="region of interest" description="Disordered" evidence="6">
    <location>
        <begin position="797"/>
        <end position="823"/>
    </location>
</feature>
<accession>A0ABR6TMT4</accession>
<keyword evidence="7" id="KW-1133">Transmembrane helix</keyword>
<dbReference type="InterPro" id="IPR036390">
    <property type="entry name" value="WH_DNA-bd_sf"/>
</dbReference>
<feature type="compositionally biased region" description="Basic and acidic residues" evidence="6">
    <location>
        <begin position="811"/>
        <end position="823"/>
    </location>
</feature>
<keyword evidence="10" id="KW-1185">Reference proteome</keyword>
<dbReference type="PANTHER" id="PTHR22683:SF41">
    <property type="entry name" value="DNA TRANSLOCASE FTSK"/>
    <property type="match status" value="1"/>
</dbReference>
<dbReference type="SMART" id="SM00382">
    <property type="entry name" value="AAA"/>
    <property type="match status" value="1"/>
</dbReference>
<evidence type="ECO:0000256" key="7">
    <source>
        <dbReference type="SAM" id="Phobius"/>
    </source>
</evidence>
<keyword evidence="2 5" id="KW-0547">Nucleotide-binding</keyword>
<dbReference type="InterPro" id="IPR027417">
    <property type="entry name" value="P-loop_NTPase"/>
</dbReference>
<feature type="compositionally biased region" description="Basic residues" evidence="6">
    <location>
        <begin position="10"/>
        <end position="30"/>
    </location>
</feature>
<feature type="binding site" evidence="5">
    <location>
        <begin position="508"/>
        <end position="515"/>
    </location>
    <ligand>
        <name>ATP</name>
        <dbReference type="ChEBI" id="CHEBI:30616"/>
    </ligand>
</feature>
<dbReference type="InterPro" id="IPR003593">
    <property type="entry name" value="AAA+_ATPase"/>
</dbReference>
<dbReference type="RefSeq" id="WP_185624757.1">
    <property type="nucleotide sequence ID" value="NZ_JABGBW010000011.1"/>
</dbReference>
<feature type="region of interest" description="Disordered" evidence="6">
    <location>
        <begin position="1"/>
        <end position="30"/>
    </location>
</feature>
<dbReference type="InterPro" id="IPR036388">
    <property type="entry name" value="WH-like_DNA-bd_sf"/>
</dbReference>
<evidence type="ECO:0000256" key="6">
    <source>
        <dbReference type="SAM" id="MobiDB-lite"/>
    </source>
</evidence>
<reference evidence="9 10" key="1">
    <citation type="submission" date="2020-05" db="EMBL/GenBank/DDBJ databases">
        <title>Draft genome of xy-202 and genomic insight in genome of the genus Peptostreptococcus.</title>
        <authorList>
            <person name="Zhang Z."/>
        </authorList>
    </citation>
    <scope>NUCLEOTIDE SEQUENCE [LARGE SCALE GENOMIC DNA]</scope>
    <source>
        <strain evidence="9 10">DSM 27025</strain>
    </source>
</reference>
<evidence type="ECO:0000256" key="2">
    <source>
        <dbReference type="ARBA" id="ARBA00022741"/>
    </source>
</evidence>
<feature type="transmembrane region" description="Helical" evidence="7">
    <location>
        <begin position="109"/>
        <end position="127"/>
    </location>
</feature>
<dbReference type="SMART" id="SM00843">
    <property type="entry name" value="Ftsk_gamma"/>
    <property type="match status" value="1"/>
</dbReference>
<dbReference type="InterPro" id="IPR018541">
    <property type="entry name" value="Ftsk_gamma"/>
</dbReference>
<dbReference type="Proteomes" id="UP000713904">
    <property type="component" value="Unassembled WGS sequence"/>
</dbReference>
<proteinExistence type="inferred from homology"/>
<dbReference type="EMBL" id="JABGBW010000011">
    <property type="protein sequence ID" value="MBC2576741.1"/>
    <property type="molecule type" value="Genomic_DNA"/>
</dbReference>
<dbReference type="Gene3D" id="3.40.50.300">
    <property type="entry name" value="P-loop containing nucleotide triphosphate hydrolases"/>
    <property type="match status" value="1"/>
</dbReference>
<protein>
    <submittedName>
        <fullName evidence="9">DUF87 domain-containing protein</fullName>
    </submittedName>
</protein>
<dbReference type="PROSITE" id="PS50901">
    <property type="entry name" value="FTSK"/>
    <property type="match status" value="1"/>
</dbReference>
<keyword evidence="3 5" id="KW-0067">ATP-binding</keyword>
<keyword evidence="7" id="KW-0472">Membrane</keyword>
<dbReference type="Pfam" id="PF09397">
    <property type="entry name" value="FtsK_gamma"/>
    <property type="match status" value="1"/>
</dbReference>
<organism evidence="9 10">
    <name type="scientific">Peptostreptococcus canis</name>
    <dbReference type="NCBI Taxonomy" id="1159213"/>
    <lineage>
        <taxon>Bacteria</taxon>
        <taxon>Bacillati</taxon>
        <taxon>Bacillota</taxon>
        <taxon>Clostridia</taxon>
        <taxon>Peptostreptococcales</taxon>
        <taxon>Peptostreptococcaceae</taxon>
        <taxon>Peptostreptococcus</taxon>
    </lineage>
</organism>
<comment type="similarity">
    <text evidence="1">Belongs to the FtsK/SpoIIIE/SftA family.</text>
</comment>
<evidence type="ECO:0000313" key="10">
    <source>
        <dbReference type="Proteomes" id="UP000713904"/>
    </source>
</evidence>
<dbReference type="PANTHER" id="PTHR22683">
    <property type="entry name" value="SPORULATION PROTEIN RELATED"/>
    <property type="match status" value="1"/>
</dbReference>
<dbReference type="CDD" id="cd01127">
    <property type="entry name" value="TrwB_TraG_TraD_VirD4"/>
    <property type="match status" value="1"/>
</dbReference>